<dbReference type="OrthoDB" id="3243413at2759"/>
<evidence type="ECO:0000313" key="3">
    <source>
        <dbReference type="Proteomes" id="UP000077266"/>
    </source>
</evidence>
<feature type="compositionally biased region" description="Polar residues" evidence="1">
    <location>
        <begin position="119"/>
        <end position="134"/>
    </location>
</feature>
<dbReference type="InParanoid" id="A0A165CQ74"/>
<keyword evidence="3" id="KW-1185">Reference proteome</keyword>
<accession>A0A165CQ74</accession>
<evidence type="ECO:0000256" key="1">
    <source>
        <dbReference type="SAM" id="MobiDB-lite"/>
    </source>
</evidence>
<name>A0A165CQ74_EXIGL</name>
<feature type="compositionally biased region" description="Gly residues" evidence="1">
    <location>
        <begin position="58"/>
        <end position="68"/>
    </location>
</feature>
<reference evidence="2 3" key="1">
    <citation type="journal article" date="2016" name="Mol. Biol. Evol.">
        <title>Comparative Genomics of Early-Diverging Mushroom-Forming Fungi Provides Insights into the Origins of Lignocellulose Decay Capabilities.</title>
        <authorList>
            <person name="Nagy L.G."/>
            <person name="Riley R."/>
            <person name="Tritt A."/>
            <person name="Adam C."/>
            <person name="Daum C."/>
            <person name="Floudas D."/>
            <person name="Sun H."/>
            <person name="Yadav J.S."/>
            <person name="Pangilinan J."/>
            <person name="Larsson K.H."/>
            <person name="Matsuura K."/>
            <person name="Barry K."/>
            <person name="Labutti K."/>
            <person name="Kuo R."/>
            <person name="Ohm R.A."/>
            <person name="Bhattacharya S.S."/>
            <person name="Shirouzu T."/>
            <person name="Yoshinaga Y."/>
            <person name="Martin F.M."/>
            <person name="Grigoriev I.V."/>
            <person name="Hibbett D.S."/>
        </authorList>
    </citation>
    <scope>NUCLEOTIDE SEQUENCE [LARGE SCALE GENOMIC DNA]</scope>
    <source>
        <strain evidence="2 3">HHB12029</strain>
    </source>
</reference>
<protein>
    <submittedName>
        <fullName evidence="2">Uncharacterized protein</fullName>
    </submittedName>
</protein>
<dbReference type="AlphaFoldDB" id="A0A165CQ74"/>
<feature type="region of interest" description="Disordered" evidence="1">
    <location>
        <begin position="55"/>
        <end position="134"/>
    </location>
</feature>
<dbReference type="EMBL" id="KV426299">
    <property type="protein sequence ID" value="KZV82886.1"/>
    <property type="molecule type" value="Genomic_DNA"/>
</dbReference>
<proteinExistence type="predicted"/>
<dbReference type="Proteomes" id="UP000077266">
    <property type="component" value="Unassembled WGS sequence"/>
</dbReference>
<sequence length="134" mass="13852">MYPVPVLNNEGGYSGGKGRSLFGDWKCPIHGELKVCPVGVCPEAGAEKARILRAQRKGNGGGGGGSGGMSPWTRNGSPAPRDDRDPLARAGTKGGVRVVDKGGQRRIGHGQSVPPGGKQNANAWTTVGRSSSRY</sequence>
<evidence type="ECO:0000313" key="2">
    <source>
        <dbReference type="EMBL" id="KZV82886.1"/>
    </source>
</evidence>
<organism evidence="2 3">
    <name type="scientific">Exidia glandulosa HHB12029</name>
    <dbReference type="NCBI Taxonomy" id="1314781"/>
    <lineage>
        <taxon>Eukaryota</taxon>
        <taxon>Fungi</taxon>
        <taxon>Dikarya</taxon>
        <taxon>Basidiomycota</taxon>
        <taxon>Agaricomycotina</taxon>
        <taxon>Agaricomycetes</taxon>
        <taxon>Auriculariales</taxon>
        <taxon>Exidiaceae</taxon>
        <taxon>Exidia</taxon>
    </lineage>
</organism>
<gene>
    <name evidence="2" type="ORF">EXIGLDRAFT_729140</name>
</gene>